<dbReference type="Gene3D" id="4.10.240.10">
    <property type="entry name" value="Zn(2)-C6 fungal-type DNA-binding domain"/>
    <property type="match status" value="1"/>
</dbReference>
<evidence type="ECO:0000256" key="4">
    <source>
        <dbReference type="ARBA" id="ARBA00023163"/>
    </source>
</evidence>
<dbReference type="Pfam" id="PF00096">
    <property type="entry name" value="zf-C2H2"/>
    <property type="match status" value="2"/>
</dbReference>
<proteinExistence type="predicted"/>
<keyword evidence="2" id="KW-0862">Zinc</keyword>
<name>A0ABR3X4D7_9PEZI</name>
<accession>A0ABR3X4D7</accession>
<dbReference type="SMART" id="SM00355">
    <property type="entry name" value="ZnF_C2H2"/>
    <property type="match status" value="2"/>
</dbReference>
<dbReference type="Proteomes" id="UP001586593">
    <property type="component" value="Unassembled WGS sequence"/>
</dbReference>
<dbReference type="CDD" id="cd00067">
    <property type="entry name" value="GAL4"/>
    <property type="match status" value="1"/>
</dbReference>
<feature type="region of interest" description="Disordered" evidence="7">
    <location>
        <begin position="288"/>
        <end position="317"/>
    </location>
</feature>
<dbReference type="PROSITE" id="PS50048">
    <property type="entry name" value="ZN2_CY6_FUNGAL_2"/>
    <property type="match status" value="1"/>
</dbReference>
<dbReference type="PROSITE" id="PS50157">
    <property type="entry name" value="ZINC_FINGER_C2H2_2"/>
    <property type="match status" value="2"/>
</dbReference>
<evidence type="ECO:0000256" key="2">
    <source>
        <dbReference type="ARBA" id="ARBA00022833"/>
    </source>
</evidence>
<dbReference type="PROSITE" id="PS00028">
    <property type="entry name" value="ZINC_FINGER_C2H2_1"/>
    <property type="match status" value="2"/>
</dbReference>
<keyword evidence="5" id="KW-0539">Nucleus</keyword>
<keyword evidence="4" id="KW-0804">Transcription</keyword>
<evidence type="ECO:0000313" key="11">
    <source>
        <dbReference type="Proteomes" id="UP001586593"/>
    </source>
</evidence>
<sequence>MLFCTYCGKQFTRKEHLERHLPSHTNVKPHVCSACKLSFSRRDLLTRHYSTYHEERTVAGLAGGGVPTTPGKTPIACQNCANAKTGCDKRVPCSRCAEKNLPCAARFARRSSKAATRAAAAMRSQSGGQQPGQPTQAQTSTQLPLPPQRQQQSDSHPCQHPHPLPHCRLEQSSPLNHPFIPDSTGAAITGVAAHSMSFGNGVLNVDARHHDCSQEQISSSSPAFISSATVSSGMESSFLPVSQGYIHQDASSPWYNVDCDWNLLNLQVAVQRAQYQLPAILDIGDMSGTSQPMTSSPSTGSVETNDTNVSTTADPGQTAILDPAMTSALPCDSMFYSEIPDLSVDQPYFLHGVEDGVLVLSPDWIGSGRSLSKDGFRRYSLDEPTLEVPGFEEHGFEEL</sequence>
<evidence type="ECO:0000256" key="5">
    <source>
        <dbReference type="ARBA" id="ARBA00023242"/>
    </source>
</evidence>
<keyword evidence="1" id="KW-0479">Metal-binding</keyword>
<dbReference type="PROSITE" id="PS00463">
    <property type="entry name" value="ZN2_CY6_FUNGAL_1"/>
    <property type="match status" value="1"/>
</dbReference>
<evidence type="ECO:0000256" key="3">
    <source>
        <dbReference type="ARBA" id="ARBA00023015"/>
    </source>
</evidence>
<evidence type="ECO:0000256" key="1">
    <source>
        <dbReference type="ARBA" id="ARBA00022723"/>
    </source>
</evidence>
<dbReference type="Pfam" id="PF00172">
    <property type="entry name" value="Zn_clus"/>
    <property type="match status" value="1"/>
</dbReference>
<feature type="compositionally biased region" description="Polar residues" evidence="7">
    <location>
        <begin position="288"/>
        <end position="315"/>
    </location>
</feature>
<dbReference type="EMBL" id="JAZHXJ010000169">
    <property type="protein sequence ID" value="KAL1870798.1"/>
    <property type="molecule type" value="Genomic_DNA"/>
</dbReference>
<dbReference type="InterPro" id="IPR013087">
    <property type="entry name" value="Znf_C2H2_type"/>
</dbReference>
<evidence type="ECO:0000256" key="7">
    <source>
        <dbReference type="SAM" id="MobiDB-lite"/>
    </source>
</evidence>
<feature type="compositionally biased region" description="Low complexity" evidence="7">
    <location>
        <begin position="114"/>
        <end position="158"/>
    </location>
</feature>
<dbReference type="PANTHER" id="PTHR47660:SF2">
    <property type="entry name" value="TRANSCRIPTION FACTOR WITH C2H2 AND ZN(2)-CYS(6) DNA BINDING DOMAIN (EUROFUNG)"/>
    <property type="match status" value="1"/>
</dbReference>
<dbReference type="InterPro" id="IPR036864">
    <property type="entry name" value="Zn2-C6_fun-type_DNA-bd_sf"/>
</dbReference>
<dbReference type="InterPro" id="IPR001138">
    <property type="entry name" value="Zn2Cys6_DnaBD"/>
</dbReference>
<keyword evidence="3" id="KW-0805">Transcription regulation</keyword>
<evidence type="ECO:0000259" key="9">
    <source>
        <dbReference type="PROSITE" id="PS50157"/>
    </source>
</evidence>
<dbReference type="PANTHER" id="PTHR47660">
    <property type="entry name" value="TRANSCRIPTION FACTOR WITH C2H2 AND ZN(2)-CYS(6) DNA BINDING DOMAIN (EUROFUNG)-RELATED-RELATED"/>
    <property type="match status" value="1"/>
</dbReference>
<evidence type="ECO:0000313" key="10">
    <source>
        <dbReference type="EMBL" id="KAL1870798.1"/>
    </source>
</evidence>
<evidence type="ECO:0000256" key="6">
    <source>
        <dbReference type="PROSITE-ProRule" id="PRU00042"/>
    </source>
</evidence>
<dbReference type="SUPFAM" id="SSF57701">
    <property type="entry name" value="Zn2/Cys6 DNA-binding domain"/>
    <property type="match status" value="1"/>
</dbReference>
<feature type="domain" description="C2H2-type" evidence="9">
    <location>
        <begin position="2"/>
        <end position="29"/>
    </location>
</feature>
<feature type="domain" description="Zn(2)-C6 fungal-type" evidence="8">
    <location>
        <begin position="76"/>
        <end position="103"/>
    </location>
</feature>
<dbReference type="SUPFAM" id="SSF57667">
    <property type="entry name" value="beta-beta-alpha zinc fingers"/>
    <property type="match status" value="1"/>
</dbReference>
<reference evidence="10 11" key="1">
    <citation type="journal article" date="2024" name="Commun. Biol.">
        <title>Comparative genomic analysis of thermophilic fungi reveals convergent evolutionary adaptations and gene losses.</title>
        <authorList>
            <person name="Steindorff A.S."/>
            <person name="Aguilar-Pontes M.V."/>
            <person name="Robinson A.J."/>
            <person name="Andreopoulos B."/>
            <person name="LaButti K."/>
            <person name="Kuo A."/>
            <person name="Mondo S."/>
            <person name="Riley R."/>
            <person name="Otillar R."/>
            <person name="Haridas S."/>
            <person name="Lipzen A."/>
            <person name="Grimwood J."/>
            <person name="Schmutz J."/>
            <person name="Clum A."/>
            <person name="Reid I.D."/>
            <person name="Moisan M.C."/>
            <person name="Butler G."/>
            <person name="Nguyen T.T.M."/>
            <person name="Dewar K."/>
            <person name="Conant G."/>
            <person name="Drula E."/>
            <person name="Henrissat B."/>
            <person name="Hansel C."/>
            <person name="Singer S."/>
            <person name="Hutchinson M.I."/>
            <person name="de Vries R.P."/>
            <person name="Natvig D.O."/>
            <person name="Powell A.J."/>
            <person name="Tsang A."/>
            <person name="Grigoriev I.V."/>
        </authorList>
    </citation>
    <scope>NUCLEOTIDE SEQUENCE [LARGE SCALE GENOMIC DNA]</scope>
    <source>
        <strain evidence="10 11">ATCC 24622</strain>
    </source>
</reference>
<dbReference type="InterPro" id="IPR036236">
    <property type="entry name" value="Znf_C2H2_sf"/>
</dbReference>
<gene>
    <name evidence="10" type="ORF">VTK73DRAFT_2456</name>
</gene>
<organism evidence="10 11">
    <name type="scientific">Phialemonium thermophilum</name>
    <dbReference type="NCBI Taxonomy" id="223376"/>
    <lineage>
        <taxon>Eukaryota</taxon>
        <taxon>Fungi</taxon>
        <taxon>Dikarya</taxon>
        <taxon>Ascomycota</taxon>
        <taxon>Pezizomycotina</taxon>
        <taxon>Sordariomycetes</taxon>
        <taxon>Sordariomycetidae</taxon>
        <taxon>Cephalothecales</taxon>
        <taxon>Cephalothecaceae</taxon>
        <taxon>Phialemonium</taxon>
    </lineage>
</organism>
<protein>
    <submittedName>
        <fullName evidence="10">Uncharacterized protein</fullName>
    </submittedName>
</protein>
<comment type="caution">
    <text evidence="10">The sequence shown here is derived from an EMBL/GenBank/DDBJ whole genome shotgun (WGS) entry which is preliminary data.</text>
</comment>
<feature type="region of interest" description="Disordered" evidence="7">
    <location>
        <begin position="114"/>
        <end position="174"/>
    </location>
</feature>
<keyword evidence="6" id="KW-0863">Zinc-finger</keyword>
<evidence type="ECO:0000259" key="8">
    <source>
        <dbReference type="PROSITE" id="PS50048"/>
    </source>
</evidence>
<feature type="domain" description="C2H2-type" evidence="9">
    <location>
        <begin position="30"/>
        <end position="57"/>
    </location>
</feature>
<dbReference type="Gene3D" id="3.30.160.60">
    <property type="entry name" value="Classic Zinc Finger"/>
    <property type="match status" value="2"/>
</dbReference>
<keyword evidence="11" id="KW-1185">Reference proteome</keyword>